<keyword evidence="5" id="KW-0539">Nucleus</keyword>
<dbReference type="GO" id="GO:0006355">
    <property type="term" value="P:regulation of DNA-templated transcription"/>
    <property type="evidence" value="ECO:0007669"/>
    <property type="project" value="InterPro"/>
</dbReference>
<name>A0AAV6IU44_9ERIC</name>
<dbReference type="SUPFAM" id="SSF101936">
    <property type="entry name" value="DNA-binding pseudobarrel domain"/>
    <property type="match status" value="1"/>
</dbReference>
<evidence type="ECO:0000256" key="3">
    <source>
        <dbReference type="ARBA" id="ARBA00023125"/>
    </source>
</evidence>
<dbReference type="GO" id="GO:0003677">
    <property type="term" value="F:DNA binding"/>
    <property type="evidence" value="ECO:0007669"/>
    <property type="project" value="UniProtKB-KW"/>
</dbReference>
<proteinExistence type="predicted"/>
<comment type="caution">
    <text evidence="6">The sequence shown here is derived from an EMBL/GenBank/DDBJ whole genome shotgun (WGS) entry which is preliminary data.</text>
</comment>
<dbReference type="GO" id="GO:0005634">
    <property type="term" value="C:nucleus"/>
    <property type="evidence" value="ECO:0007669"/>
    <property type="project" value="UniProtKB-SubCell"/>
</dbReference>
<evidence type="ECO:0000256" key="5">
    <source>
        <dbReference type="ARBA" id="ARBA00023242"/>
    </source>
</evidence>
<evidence type="ECO:0000313" key="6">
    <source>
        <dbReference type="EMBL" id="KAG5530119.1"/>
    </source>
</evidence>
<dbReference type="AlphaFoldDB" id="A0AAV6IU44"/>
<protein>
    <submittedName>
        <fullName evidence="6">Uncharacterized protein</fullName>
    </submittedName>
</protein>
<evidence type="ECO:0000256" key="2">
    <source>
        <dbReference type="ARBA" id="ARBA00023015"/>
    </source>
</evidence>
<dbReference type="GO" id="GO:0009725">
    <property type="term" value="P:response to hormone"/>
    <property type="evidence" value="ECO:0007669"/>
    <property type="project" value="InterPro"/>
</dbReference>
<dbReference type="InterPro" id="IPR044835">
    <property type="entry name" value="ARF_plant"/>
</dbReference>
<accession>A0AAV6IU44</accession>
<keyword evidence="7" id="KW-1185">Reference proteome</keyword>
<gene>
    <name evidence="6" type="ORF">RHGRI_030479</name>
</gene>
<evidence type="ECO:0000256" key="4">
    <source>
        <dbReference type="ARBA" id="ARBA00023163"/>
    </source>
</evidence>
<keyword evidence="4" id="KW-0804">Transcription</keyword>
<keyword evidence="2" id="KW-0805">Transcription regulation</keyword>
<dbReference type="InterPro" id="IPR015300">
    <property type="entry name" value="DNA-bd_pseudobarrel_sf"/>
</dbReference>
<sequence length="127" mass="14067">MSREHLITTSKDIFPPPGRRLAVRYDNVADPSRPHVTVADPSSGQLVSRQEFSILLILYVIINHYKLCMQQSEPTSHDSYNPEPLTPMLKSCCKVLTASDTSTHGGFSVLRRHASECLPALVKSSSC</sequence>
<dbReference type="EMBL" id="JACTNZ010000010">
    <property type="protein sequence ID" value="KAG5530119.1"/>
    <property type="molecule type" value="Genomic_DNA"/>
</dbReference>
<keyword evidence="3" id="KW-0238">DNA-binding</keyword>
<reference evidence="6" key="1">
    <citation type="submission" date="2020-08" db="EMBL/GenBank/DDBJ databases">
        <title>Plant Genome Project.</title>
        <authorList>
            <person name="Zhang R.-G."/>
        </authorList>
    </citation>
    <scope>NUCLEOTIDE SEQUENCE</scope>
    <source>
        <strain evidence="6">WSP0</strain>
        <tissue evidence="6">Leaf</tissue>
    </source>
</reference>
<dbReference type="Gene3D" id="2.40.330.10">
    <property type="entry name" value="DNA-binding pseudobarrel domain"/>
    <property type="match status" value="1"/>
</dbReference>
<organism evidence="6 7">
    <name type="scientific">Rhododendron griersonianum</name>
    <dbReference type="NCBI Taxonomy" id="479676"/>
    <lineage>
        <taxon>Eukaryota</taxon>
        <taxon>Viridiplantae</taxon>
        <taxon>Streptophyta</taxon>
        <taxon>Embryophyta</taxon>
        <taxon>Tracheophyta</taxon>
        <taxon>Spermatophyta</taxon>
        <taxon>Magnoliopsida</taxon>
        <taxon>eudicotyledons</taxon>
        <taxon>Gunneridae</taxon>
        <taxon>Pentapetalae</taxon>
        <taxon>asterids</taxon>
        <taxon>Ericales</taxon>
        <taxon>Ericaceae</taxon>
        <taxon>Ericoideae</taxon>
        <taxon>Rhodoreae</taxon>
        <taxon>Rhododendron</taxon>
    </lineage>
</organism>
<dbReference type="PANTHER" id="PTHR31384">
    <property type="entry name" value="AUXIN RESPONSE FACTOR 4-RELATED"/>
    <property type="match status" value="1"/>
</dbReference>
<evidence type="ECO:0000313" key="7">
    <source>
        <dbReference type="Proteomes" id="UP000823749"/>
    </source>
</evidence>
<evidence type="ECO:0000256" key="1">
    <source>
        <dbReference type="ARBA" id="ARBA00004123"/>
    </source>
</evidence>
<comment type="subcellular location">
    <subcellularLocation>
        <location evidence="1">Nucleus</location>
    </subcellularLocation>
</comment>
<dbReference type="PANTHER" id="PTHR31384:SF1">
    <property type="entry name" value="AUXIN RESPONSE FACTOR 9"/>
    <property type="match status" value="1"/>
</dbReference>
<dbReference type="Proteomes" id="UP000823749">
    <property type="component" value="Chromosome 10"/>
</dbReference>